<dbReference type="AlphaFoldDB" id="A0A0R3JZY0"/>
<dbReference type="Proteomes" id="UP000052015">
    <property type="component" value="Unassembled WGS sequence"/>
</dbReference>
<dbReference type="STRING" id="908809.ABG79_01305"/>
<accession>A0A0R3JZY0</accession>
<name>A0A0R3JZY0_CALMK</name>
<reference evidence="1 2" key="1">
    <citation type="submission" date="2015-09" db="EMBL/GenBank/DDBJ databases">
        <title>Draft genome sequence of a Caloramator mitchellensis, a moderate thermophile from the Great Artesian Basin of Australia.</title>
        <authorList>
            <person name="Patel B.K."/>
        </authorList>
    </citation>
    <scope>NUCLEOTIDE SEQUENCE [LARGE SCALE GENOMIC DNA]</scope>
    <source>
        <strain evidence="1 2">VF08</strain>
    </source>
</reference>
<keyword evidence="2" id="KW-1185">Reference proteome</keyword>
<comment type="caution">
    <text evidence="1">The sequence shown here is derived from an EMBL/GenBank/DDBJ whole genome shotgun (WGS) entry which is preliminary data.</text>
</comment>
<gene>
    <name evidence="1" type="ORF">ABG79_01305</name>
</gene>
<organism evidence="1 2">
    <name type="scientific">Caloramator mitchellensis</name>
    <dbReference type="NCBI Taxonomy" id="908809"/>
    <lineage>
        <taxon>Bacteria</taxon>
        <taxon>Bacillati</taxon>
        <taxon>Bacillota</taxon>
        <taxon>Clostridia</taxon>
        <taxon>Eubacteriales</taxon>
        <taxon>Clostridiaceae</taxon>
        <taxon>Caloramator</taxon>
    </lineage>
</organism>
<sequence length="64" mass="7695">MRSKIKFILISLLIFFLLGFLLPIIFGNLFYRFNKKIERNNAIFVVNYGMDNNSIYYKIKNLIK</sequence>
<evidence type="ECO:0000313" key="2">
    <source>
        <dbReference type="Proteomes" id="UP000052015"/>
    </source>
</evidence>
<dbReference type="EMBL" id="LKHP01000006">
    <property type="protein sequence ID" value="KRQ86814.1"/>
    <property type="molecule type" value="Genomic_DNA"/>
</dbReference>
<protein>
    <submittedName>
        <fullName evidence="1">Uncharacterized protein</fullName>
    </submittedName>
</protein>
<evidence type="ECO:0000313" key="1">
    <source>
        <dbReference type="EMBL" id="KRQ86814.1"/>
    </source>
</evidence>
<proteinExistence type="predicted"/>